<dbReference type="Gene3D" id="3.30.70.1820">
    <property type="entry name" value="L1 transposable element, RRM domain"/>
    <property type="match status" value="1"/>
</dbReference>
<dbReference type="GO" id="GO:0070652">
    <property type="term" value="C:HAUS complex"/>
    <property type="evidence" value="ECO:0007669"/>
    <property type="project" value="TreeGrafter"/>
</dbReference>
<dbReference type="PANTHER" id="PTHR14352">
    <property type="entry name" value="HAUS AUGMIN-LIKE COMPLEX SUBUNIT 7"/>
    <property type="match status" value="1"/>
</dbReference>
<accession>A0A9Y3S8R7</accession>
<organism evidence="2 3">
    <name type="scientific">Pundamilia nyererei</name>
    <dbReference type="NCBI Taxonomy" id="303518"/>
    <lineage>
        <taxon>Eukaryota</taxon>
        <taxon>Metazoa</taxon>
        <taxon>Chordata</taxon>
        <taxon>Craniata</taxon>
        <taxon>Vertebrata</taxon>
        <taxon>Euteleostomi</taxon>
        <taxon>Actinopterygii</taxon>
        <taxon>Neopterygii</taxon>
        <taxon>Teleostei</taxon>
        <taxon>Neoteleostei</taxon>
        <taxon>Acanthomorphata</taxon>
        <taxon>Ovalentaria</taxon>
        <taxon>Cichlomorphae</taxon>
        <taxon>Cichliformes</taxon>
        <taxon>Cichlidae</taxon>
        <taxon>African cichlids</taxon>
        <taxon>Pseudocrenilabrinae</taxon>
        <taxon>Haplochromini</taxon>
        <taxon>Pundamilia</taxon>
    </lineage>
</organism>
<dbReference type="Proteomes" id="UP000695023">
    <property type="component" value="Unplaced"/>
</dbReference>
<dbReference type="AlphaFoldDB" id="A0A9Y3S8R7"/>
<sequence>MAKKEAKRKEGLIMDLEPDKTFASLCKPLPQTPLKSPNPKKSRIEVHKVREEAVSNADILKAINGLNDRFSKFEQMVNKNTAEIIAVRDQVKGLEIQSKETEVTVKKLKDHIAALQEKQEETERYSRRWNLRLLNLPEHSNEDIRKEVMDIIALIIPEEKNKFEFMIDTVHRVGRTRDENRSRPIIIQFTMRTFRHKVWRASLNSDVMKKKNLRLAEDLTYMERQCRNKLWPTVKQARDEGKKTKWIGPVAIIDGVCVCVCVEAASCPLVEGLYLQEADSMLQLLCAPSQHRTDILAWICSSISPSFTSSKPMSVRSKEPDVLTKDMAVLGQELLLCRASDVDLIRGDASPRRQLQFLEQLLAFVPGCVKSAVHTADGELLLKEFFGAENLPHLTQTLSPAFDPWPTHIKALWKNTKSSYKPNREENGDIVALLQATQSALEQLQSKCVFLNSEAQSPPAFSPSSLRVAASDLQQLMATFSHVYETDLRVYCSRDPPSFSSETEVFQRVQQLLLACNTELEMLKEVSEASESVSEEVKQLQTQPRYWSRGEKHTLPDQLEKVIGRIGGFLSQLSS</sequence>
<keyword evidence="1" id="KW-0175">Coiled coil</keyword>
<evidence type="ECO:0000313" key="2">
    <source>
        <dbReference type="Proteomes" id="UP000695023"/>
    </source>
</evidence>
<feature type="coiled-coil region" evidence="1">
    <location>
        <begin position="98"/>
        <end position="128"/>
    </location>
</feature>
<proteinExistence type="predicted"/>
<dbReference type="PANTHER" id="PTHR14352:SF2">
    <property type="entry name" value="HAUS AUGMIN-LIKE COMPLEX SUBUNIT 7"/>
    <property type="match status" value="1"/>
</dbReference>
<dbReference type="GO" id="GO:0051225">
    <property type="term" value="P:spindle assembly"/>
    <property type="evidence" value="ECO:0007669"/>
    <property type="project" value="TreeGrafter"/>
</dbReference>
<dbReference type="GO" id="GO:0051011">
    <property type="term" value="F:microtubule minus-end binding"/>
    <property type="evidence" value="ECO:0007669"/>
    <property type="project" value="TreeGrafter"/>
</dbReference>
<keyword evidence="2" id="KW-1185">Reference proteome</keyword>
<evidence type="ECO:0000256" key="1">
    <source>
        <dbReference type="SAM" id="Coils"/>
    </source>
</evidence>
<dbReference type="GeneID" id="102200264"/>
<reference evidence="3" key="1">
    <citation type="submission" date="2025-08" db="UniProtKB">
        <authorList>
            <consortium name="RefSeq"/>
        </authorList>
    </citation>
    <scope>IDENTIFICATION</scope>
</reference>
<gene>
    <name evidence="3" type="primary">haus7</name>
</gene>
<dbReference type="RefSeq" id="XP_005752352.1">
    <property type="nucleotide sequence ID" value="XM_005752295.1"/>
</dbReference>
<evidence type="ECO:0000313" key="3">
    <source>
        <dbReference type="RefSeq" id="XP_005752352.1"/>
    </source>
</evidence>
<name>A0A9Y3S8R7_9CICH</name>
<dbReference type="InterPro" id="IPR029711">
    <property type="entry name" value="Haus7-like"/>
</dbReference>
<dbReference type="CTD" id="55559"/>
<protein>
    <submittedName>
        <fullName evidence="3">HAUS augmin-like complex subunit 7</fullName>
    </submittedName>
</protein>
<dbReference type="GO" id="GO:0031023">
    <property type="term" value="P:microtubule organizing center organization"/>
    <property type="evidence" value="ECO:0007669"/>
    <property type="project" value="TreeGrafter"/>
</dbReference>